<accession>A0A9Y2JVU1</accession>
<dbReference type="AlphaFoldDB" id="A0A9Y2JVU1"/>
<keyword evidence="2" id="KW-1185">Reference proteome</keyword>
<dbReference type="KEGG" id="amog:QRX60_08570"/>
<evidence type="ECO:0000313" key="1">
    <source>
        <dbReference type="EMBL" id="WIY03889.1"/>
    </source>
</evidence>
<proteinExistence type="predicted"/>
<reference evidence="1 2" key="1">
    <citation type="submission" date="2023-06" db="EMBL/GenBank/DDBJ databases">
        <authorList>
            <person name="Oyuntsetseg B."/>
            <person name="Kim S.B."/>
        </authorList>
    </citation>
    <scope>NUCLEOTIDE SEQUENCE [LARGE SCALE GENOMIC DNA]</scope>
    <source>
        <strain evidence="1 2">4-36</strain>
    </source>
</reference>
<sequence length="140" mass="15050">MPEGPVYDPHGTRRAPLRAITHQAGSYGGEHHAEPSAAGFQYDEATLRELMHDWNDLANEFADDLSRARAIATAEGPGLEYASDGNAELIRQSGLALTTTLEGRESYCRAMAAKFQTALGKYAAAEDNHSTEINQTGGSL</sequence>
<name>A0A9Y2JVU1_9PSEU</name>
<dbReference type="RefSeq" id="WP_286000236.1">
    <property type="nucleotide sequence ID" value="NZ_CP127295.1"/>
</dbReference>
<protein>
    <recommendedName>
        <fullName evidence="3">PE domain-containing protein</fullName>
    </recommendedName>
</protein>
<organism evidence="1 2">
    <name type="scientific">Amycolatopsis mongoliensis</name>
    <dbReference type="NCBI Taxonomy" id="715475"/>
    <lineage>
        <taxon>Bacteria</taxon>
        <taxon>Bacillati</taxon>
        <taxon>Actinomycetota</taxon>
        <taxon>Actinomycetes</taxon>
        <taxon>Pseudonocardiales</taxon>
        <taxon>Pseudonocardiaceae</taxon>
        <taxon>Amycolatopsis</taxon>
    </lineage>
</organism>
<evidence type="ECO:0008006" key="3">
    <source>
        <dbReference type="Google" id="ProtNLM"/>
    </source>
</evidence>
<dbReference type="EMBL" id="CP127295">
    <property type="protein sequence ID" value="WIY03889.1"/>
    <property type="molecule type" value="Genomic_DNA"/>
</dbReference>
<gene>
    <name evidence="1" type="ORF">QRX60_08570</name>
</gene>
<evidence type="ECO:0000313" key="2">
    <source>
        <dbReference type="Proteomes" id="UP001239397"/>
    </source>
</evidence>
<dbReference type="Proteomes" id="UP001239397">
    <property type="component" value="Chromosome"/>
</dbReference>